<evidence type="ECO:0000313" key="7">
    <source>
        <dbReference type="Proteomes" id="UP001149090"/>
    </source>
</evidence>
<dbReference type="PANTHER" id="PTHR23113:SF368">
    <property type="entry name" value="CELL DIVISION CONTROL PROTEIN 25"/>
    <property type="match status" value="1"/>
</dbReference>
<dbReference type="Pfam" id="PF00617">
    <property type="entry name" value="RasGEF"/>
    <property type="match status" value="1"/>
</dbReference>
<dbReference type="SMART" id="SM00147">
    <property type="entry name" value="RasGEF"/>
    <property type="match status" value="1"/>
</dbReference>
<feature type="region of interest" description="Disordered" evidence="3">
    <location>
        <begin position="50"/>
        <end position="118"/>
    </location>
</feature>
<feature type="compositionally biased region" description="Low complexity" evidence="3">
    <location>
        <begin position="960"/>
        <end position="979"/>
    </location>
</feature>
<feature type="compositionally biased region" description="Polar residues" evidence="3">
    <location>
        <begin position="1"/>
        <end position="28"/>
    </location>
</feature>
<dbReference type="PROSITE" id="PS50009">
    <property type="entry name" value="RASGEF_CAT"/>
    <property type="match status" value="1"/>
</dbReference>
<protein>
    <submittedName>
        <fullName evidence="6">Bud site selection protein</fullName>
    </submittedName>
</protein>
<dbReference type="InterPro" id="IPR036964">
    <property type="entry name" value="RASGEF_cat_dom_sf"/>
</dbReference>
<dbReference type="EMBL" id="JAPDFW010000109">
    <property type="protein sequence ID" value="KAJ5069038.1"/>
    <property type="molecule type" value="Genomic_DNA"/>
</dbReference>
<sequence>MSRNNQFSTDTHSFTRSKTISFGNQPTDNFHRTQRLEKEDIQKVLTVIHKNIQKKTPKKKERKKGRESKPRIVKEKRQIMGKAAPDFTQAPIKPGKLTNSKSPKKARRKRPQTLNLSQGSRKRVLVVPESVSVPLDQQAISEEQIQIELKKLLDEWGIDPAKRQIIEGLSLEKKRRFLAMHQDEEDNEVEKSGMKTDHYLISPRHVQKKGFTRQNNLPQRPLSMKMKSKSFSNVLRHHDSQLVSSPQNLVINIDLLDNKKQLIGMNDNNQQQDIPDIPLDDDIDNLDPLDNMNSNENSQKSFMNYRTITSVSSDKMLTWMTMYSKMYKFFSQQCMKKMKLLIGIKGIALFYYVLSRLPETPFSFSKDSANGEDIPPLNNLGEQTKHKKRVEILKTLINLAKNSTFFSELATKADPALLNLEIETLITPVVIPLCLFDILRSYVSSKRKPQFPRIVDRQMDLNEIVELVRADSTPKDIQMYSLILLGRIATVIQSLHMNLDPDFCDSLKSFVSSLSDNSKRRLEFFDFDFDLFDKKESFDLENLAQINWSKRKTKETKKKQEKIIEETKRFTLQIKLPDGVVEAFLGQETTTAGEIIREFARRYRISQEIYGLFGSFEDGEWAKEEAPNPTIARNISIQILDASFLIDGDFIPNDSLISAYRDKQIQIRKLPPDNLDIILPPDPKDLQPRHVTFPVNTLVSTVLAKLCFELHASKQEYGLLLKIPKKVSRSELDGSFKSGIESTYEIQHVSFVPVEKNQQFGKAYPTLSADNAFGIWMEERKKRKLSSYVSQYHVGGYIFAKFQPRPGKINIIYPSIDKQTGEKTQKEEQLMVDFTTQIKILINEFCRIFLGLRSAKKFSVFQVIYGYDDLSEYDLTNEPNPYSQKRHNENTKEKGKQILELILLSDDLPLCLQEIKVGDTLKLITNIQESLETPIKPSVSFTSLNSIVEDANGLRRSQTNQIGNNNNNNDNNNNNLNPNENELQLEVVDIDKKNNSNNPQEENIDIDFEMNFSETNPDLIPFWDSYKGKGIVLVLEQDTETQNNDPLDETFSVERIKALSLNKLVEIVTSPSTIMGEFLDMFIELLPTITDDETFLQKMFERFEVPDTHPQNGNMFSAHEKRRIQSSVIRVIYRFCKSSLNKISHEVKSMIQNFATNILVTHNDRRFQQRGHQLLQLIRNGGKEETKQENFPEEIKDNGNFDKKEKCCQPKRSQKGAPQKTGPMKMVRIKEDEDFSSEDGIETNKNGGLFRQEIYIKDFPNWKPKVPKITSLEKLGFEDISPDEAARQLTSITFGYFSKIQTKELLNISWAKRSKKTLSPNIISMVEWFNHLATFVTCVILRYEKLKPRAKIMSRLIELTEQLILLRNYNDAMAVISGLQHVTVDRLTRSWELVPQKAMTKFYDLDNLTGAIGGFKTMRNELKKSPRPALPYLGLYLSDLTKIEELPSRIADSLIFWTKRRRMYRVIKELKSFQSVSYEFPQVPLIQSFFSSDSFIITESQMWELSLQFQPD</sequence>
<feature type="compositionally biased region" description="Basic and acidic residues" evidence="3">
    <location>
        <begin position="1194"/>
        <end position="1208"/>
    </location>
</feature>
<feature type="region of interest" description="Disordered" evidence="3">
    <location>
        <begin position="1194"/>
        <end position="1223"/>
    </location>
</feature>
<feature type="compositionally biased region" description="Basic residues" evidence="3">
    <location>
        <begin position="102"/>
        <end position="111"/>
    </location>
</feature>
<dbReference type="CDD" id="cd00155">
    <property type="entry name" value="RasGEF"/>
    <property type="match status" value="1"/>
</dbReference>
<dbReference type="Gene3D" id="1.10.840.10">
    <property type="entry name" value="Ras guanine-nucleotide exchange factors catalytic domain"/>
    <property type="match status" value="1"/>
</dbReference>
<dbReference type="PANTHER" id="PTHR23113">
    <property type="entry name" value="GUANINE NUCLEOTIDE EXCHANGE FACTOR"/>
    <property type="match status" value="1"/>
</dbReference>
<dbReference type="GO" id="GO:0005085">
    <property type="term" value="F:guanyl-nucleotide exchange factor activity"/>
    <property type="evidence" value="ECO:0007669"/>
    <property type="project" value="UniProtKB-KW"/>
</dbReference>
<feature type="region of interest" description="Disordered" evidence="3">
    <location>
        <begin position="957"/>
        <end position="979"/>
    </location>
</feature>
<name>A0A9Q0LCH1_ANAIG</name>
<evidence type="ECO:0000256" key="2">
    <source>
        <dbReference type="PROSITE-ProRule" id="PRU00168"/>
    </source>
</evidence>
<feature type="compositionally biased region" description="Basic residues" evidence="3">
    <location>
        <begin position="51"/>
        <end position="66"/>
    </location>
</feature>
<feature type="domain" description="N-terminal Ras-GEF" evidence="5">
    <location>
        <begin position="1052"/>
        <end position="1182"/>
    </location>
</feature>
<keyword evidence="7" id="KW-1185">Reference proteome</keyword>
<dbReference type="Proteomes" id="UP001149090">
    <property type="component" value="Unassembled WGS sequence"/>
</dbReference>
<dbReference type="GO" id="GO:0005886">
    <property type="term" value="C:plasma membrane"/>
    <property type="evidence" value="ECO:0007669"/>
    <property type="project" value="TreeGrafter"/>
</dbReference>
<dbReference type="PROSITE" id="PS50212">
    <property type="entry name" value="RASGEF_NTER"/>
    <property type="match status" value="1"/>
</dbReference>
<dbReference type="InterPro" id="IPR008937">
    <property type="entry name" value="Ras-like_GEF"/>
</dbReference>
<evidence type="ECO:0000259" key="5">
    <source>
        <dbReference type="PROSITE" id="PS50212"/>
    </source>
</evidence>
<feature type="domain" description="Ras-GEF" evidence="4">
    <location>
        <begin position="1281"/>
        <end position="1512"/>
    </location>
</feature>
<reference evidence="6" key="1">
    <citation type="submission" date="2022-10" db="EMBL/GenBank/DDBJ databases">
        <title>Novel sulphate-reducing endosymbionts in the free-living metamonad Anaeramoeba.</title>
        <authorList>
            <person name="Jerlstrom-Hultqvist J."/>
            <person name="Cepicka I."/>
            <person name="Gallot-Lavallee L."/>
            <person name="Salas-Leiva D."/>
            <person name="Curtis B.A."/>
            <person name="Zahonova K."/>
            <person name="Pipaliya S."/>
            <person name="Dacks J."/>
            <person name="Roger A.J."/>
        </authorList>
    </citation>
    <scope>NUCLEOTIDE SEQUENCE</scope>
    <source>
        <strain evidence="6">BMAN</strain>
    </source>
</reference>
<proteinExistence type="predicted"/>
<keyword evidence="1 2" id="KW-0344">Guanine-nucleotide releasing factor</keyword>
<evidence type="ECO:0000259" key="4">
    <source>
        <dbReference type="PROSITE" id="PS50009"/>
    </source>
</evidence>
<evidence type="ECO:0000313" key="6">
    <source>
        <dbReference type="EMBL" id="KAJ5069038.1"/>
    </source>
</evidence>
<dbReference type="InterPro" id="IPR023578">
    <property type="entry name" value="Ras_GEF_dom_sf"/>
</dbReference>
<feature type="region of interest" description="Disordered" evidence="3">
    <location>
        <begin position="1"/>
        <end position="35"/>
    </location>
</feature>
<evidence type="ECO:0000256" key="3">
    <source>
        <dbReference type="SAM" id="MobiDB-lite"/>
    </source>
</evidence>
<evidence type="ECO:0000256" key="1">
    <source>
        <dbReference type="ARBA" id="ARBA00022658"/>
    </source>
</evidence>
<gene>
    <name evidence="6" type="ORF">M0811_11938</name>
</gene>
<organism evidence="6 7">
    <name type="scientific">Anaeramoeba ignava</name>
    <name type="common">Anaerobic marine amoeba</name>
    <dbReference type="NCBI Taxonomy" id="1746090"/>
    <lineage>
        <taxon>Eukaryota</taxon>
        <taxon>Metamonada</taxon>
        <taxon>Anaeramoebidae</taxon>
        <taxon>Anaeramoeba</taxon>
    </lineage>
</organism>
<dbReference type="Gene3D" id="1.20.870.10">
    <property type="entry name" value="Son of sevenless (SoS) protein Chain: S domain 1"/>
    <property type="match status" value="1"/>
</dbReference>
<dbReference type="OrthoDB" id="28357at2759"/>
<dbReference type="InterPro" id="IPR001895">
    <property type="entry name" value="RASGEF_cat_dom"/>
</dbReference>
<dbReference type="InterPro" id="IPR000651">
    <property type="entry name" value="Ras-like_Gua-exchang_fac_N"/>
</dbReference>
<dbReference type="GO" id="GO:0007265">
    <property type="term" value="P:Ras protein signal transduction"/>
    <property type="evidence" value="ECO:0007669"/>
    <property type="project" value="TreeGrafter"/>
</dbReference>
<dbReference type="SUPFAM" id="SSF48366">
    <property type="entry name" value="Ras GEF"/>
    <property type="match status" value="1"/>
</dbReference>
<accession>A0A9Q0LCH1</accession>
<feature type="compositionally biased region" description="Basic and acidic residues" evidence="3">
    <location>
        <begin position="67"/>
        <end position="78"/>
    </location>
</feature>
<comment type="caution">
    <text evidence="6">The sequence shown here is derived from an EMBL/GenBank/DDBJ whole genome shotgun (WGS) entry which is preliminary data.</text>
</comment>